<feature type="compositionally biased region" description="Basic residues" evidence="1">
    <location>
        <begin position="134"/>
        <end position="143"/>
    </location>
</feature>
<accession>A0A165SFC1</accession>
<feature type="region of interest" description="Disordered" evidence="1">
    <location>
        <begin position="1"/>
        <end position="158"/>
    </location>
</feature>
<protein>
    <submittedName>
        <fullName evidence="2">Uncharacterized protein</fullName>
    </submittedName>
</protein>
<gene>
    <name evidence="2" type="ORF">DAEQUDRAFT_77404</name>
</gene>
<evidence type="ECO:0000313" key="2">
    <source>
        <dbReference type="EMBL" id="KZT71900.1"/>
    </source>
</evidence>
<sequence>MATQEMIDKFKAFRRVVDAESMKPPPPPPRRPKTPVIPNPIECEEPPRTIPSMRLAPAKQKTSVQATSNQPGPSTVVPTPAKRSAMLNPPSSQTERKKPVTPFVSPFTREQIREMNDILQRYQQTPASSERPRENKRRQRPTGRKFFPRESAKREEGN</sequence>
<evidence type="ECO:0000256" key="1">
    <source>
        <dbReference type="SAM" id="MobiDB-lite"/>
    </source>
</evidence>
<organism evidence="2 3">
    <name type="scientific">Daedalea quercina L-15889</name>
    <dbReference type="NCBI Taxonomy" id="1314783"/>
    <lineage>
        <taxon>Eukaryota</taxon>
        <taxon>Fungi</taxon>
        <taxon>Dikarya</taxon>
        <taxon>Basidiomycota</taxon>
        <taxon>Agaricomycotina</taxon>
        <taxon>Agaricomycetes</taxon>
        <taxon>Polyporales</taxon>
        <taxon>Fomitopsis</taxon>
    </lineage>
</organism>
<dbReference type="EMBL" id="KV429043">
    <property type="protein sequence ID" value="KZT71900.1"/>
    <property type="molecule type" value="Genomic_DNA"/>
</dbReference>
<name>A0A165SFC1_9APHY</name>
<feature type="compositionally biased region" description="Basic and acidic residues" evidence="1">
    <location>
        <begin position="147"/>
        <end position="158"/>
    </location>
</feature>
<feature type="compositionally biased region" description="Basic and acidic residues" evidence="1">
    <location>
        <begin position="1"/>
        <end position="21"/>
    </location>
</feature>
<dbReference type="AlphaFoldDB" id="A0A165SFC1"/>
<evidence type="ECO:0000313" key="3">
    <source>
        <dbReference type="Proteomes" id="UP000076727"/>
    </source>
</evidence>
<feature type="compositionally biased region" description="Polar residues" evidence="1">
    <location>
        <begin position="60"/>
        <end position="77"/>
    </location>
</feature>
<dbReference type="Proteomes" id="UP000076727">
    <property type="component" value="Unassembled WGS sequence"/>
</dbReference>
<reference evidence="2 3" key="1">
    <citation type="journal article" date="2016" name="Mol. Biol. Evol.">
        <title>Comparative Genomics of Early-Diverging Mushroom-Forming Fungi Provides Insights into the Origins of Lignocellulose Decay Capabilities.</title>
        <authorList>
            <person name="Nagy L.G."/>
            <person name="Riley R."/>
            <person name="Tritt A."/>
            <person name="Adam C."/>
            <person name="Daum C."/>
            <person name="Floudas D."/>
            <person name="Sun H."/>
            <person name="Yadav J.S."/>
            <person name="Pangilinan J."/>
            <person name="Larsson K.H."/>
            <person name="Matsuura K."/>
            <person name="Barry K."/>
            <person name="Labutti K."/>
            <person name="Kuo R."/>
            <person name="Ohm R.A."/>
            <person name="Bhattacharya S.S."/>
            <person name="Shirouzu T."/>
            <person name="Yoshinaga Y."/>
            <person name="Martin F.M."/>
            <person name="Grigoriev I.V."/>
            <person name="Hibbett D.S."/>
        </authorList>
    </citation>
    <scope>NUCLEOTIDE SEQUENCE [LARGE SCALE GENOMIC DNA]</scope>
    <source>
        <strain evidence="2 3">L-15889</strain>
    </source>
</reference>
<keyword evidence="3" id="KW-1185">Reference proteome</keyword>
<proteinExistence type="predicted"/>